<dbReference type="Proteomes" id="UP000663832">
    <property type="component" value="Unassembled WGS sequence"/>
</dbReference>
<name>A0A814CIZ7_9BILA</name>
<dbReference type="OrthoDB" id="428346at2759"/>
<keyword evidence="4" id="KW-1185">Reference proteome</keyword>
<proteinExistence type="predicted"/>
<dbReference type="EMBL" id="CAJNOM010000100">
    <property type="protein sequence ID" value="CAF1047639.1"/>
    <property type="molecule type" value="Genomic_DNA"/>
</dbReference>
<dbReference type="EMBL" id="CAJNOI010000038">
    <property type="protein sequence ID" value="CAF0906739.1"/>
    <property type="molecule type" value="Genomic_DNA"/>
</dbReference>
<accession>A0A814CIZ7</accession>
<comment type="caution">
    <text evidence="2">The sequence shown here is derived from an EMBL/GenBank/DDBJ whole genome shotgun (WGS) entry which is preliminary data.</text>
</comment>
<gene>
    <name evidence="1" type="ORF">BJG266_LOCUS10773</name>
    <name evidence="2" type="ORF">QVE165_LOCUS11639</name>
    <name evidence="3" type="ORF">QVE165_LOCUS17428</name>
</gene>
<protein>
    <submittedName>
        <fullName evidence="2">Uncharacterized protein</fullName>
    </submittedName>
</protein>
<dbReference type="Proteomes" id="UP000663877">
    <property type="component" value="Unassembled WGS sequence"/>
</dbReference>
<evidence type="ECO:0000313" key="1">
    <source>
        <dbReference type="EMBL" id="CAF0906739.1"/>
    </source>
</evidence>
<dbReference type="InterPro" id="IPR004951">
    <property type="entry name" value="DUF268_CAE_spp"/>
</dbReference>
<evidence type="ECO:0000313" key="4">
    <source>
        <dbReference type="Proteomes" id="UP000663832"/>
    </source>
</evidence>
<evidence type="ECO:0000313" key="3">
    <source>
        <dbReference type="EMBL" id="CAF1047639.1"/>
    </source>
</evidence>
<reference evidence="2" key="1">
    <citation type="submission" date="2021-02" db="EMBL/GenBank/DDBJ databases">
        <authorList>
            <person name="Nowell W R."/>
        </authorList>
    </citation>
    <scope>NUCLEOTIDE SEQUENCE</scope>
</reference>
<sequence>MDFARKQANRQELFDSVWSYSSLEHDGLGRYRDPLNAYGDLQTMTKITYSIHFNLHRVYGPIRLPLIYRYYHVVEVLGTEMSKIPDDWDVQPFVVLQNKVGCKKS</sequence>
<dbReference type="Pfam" id="PF03269">
    <property type="entry name" value="DUF268"/>
    <property type="match status" value="1"/>
</dbReference>
<organism evidence="2 4">
    <name type="scientific">Adineta steineri</name>
    <dbReference type="NCBI Taxonomy" id="433720"/>
    <lineage>
        <taxon>Eukaryota</taxon>
        <taxon>Metazoa</taxon>
        <taxon>Spiralia</taxon>
        <taxon>Gnathifera</taxon>
        <taxon>Rotifera</taxon>
        <taxon>Eurotatoria</taxon>
        <taxon>Bdelloidea</taxon>
        <taxon>Adinetida</taxon>
        <taxon>Adinetidae</taxon>
        <taxon>Adineta</taxon>
    </lineage>
</organism>
<dbReference type="EMBL" id="CAJNOM010000056">
    <property type="protein sequence ID" value="CAF0940730.1"/>
    <property type="molecule type" value="Genomic_DNA"/>
</dbReference>
<dbReference type="AlphaFoldDB" id="A0A814CIZ7"/>
<evidence type="ECO:0000313" key="2">
    <source>
        <dbReference type="EMBL" id="CAF0940730.1"/>
    </source>
</evidence>